<dbReference type="PANTHER" id="PTHR24321">
    <property type="entry name" value="DEHYDROGENASES, SHORT CHAIN"/>
    <property type="match status" value="1"/>
</dbReference>
<dbReference type="InterPro" id="IPR002347">
    <property type="entry name" value="SDR_fam"/>
</dbReference>
<name>A0ABP6TZD2_9ACTN</name>
<dbReference type="RefSeq" id="WP_345580943.1">
    <property type="nucleotide sequence ID" value="NZ_BAAAXF010000051.1"/>
</dbReference>
<dbReference type="Gene3D" id="3.40.50.720">
    <property type="entry name" value="NAD(P)-binding Rossmann-like Domain"/>
    <property type="match status" value="1"/>
</dbReference>
<dbReference type="PRINTS" id="PR00080">
    <property type="entry name" value="SDRFAMILY"/>
</dbReference>
<dbReference type="PRINTS" id="PR00081">
    <property type="entry name" value="GDHRDH"/>
</dbReference>
<evidence type="ECO:0000256" key="1">
    <source>
        <dbReference type="ARBA" id="ARBA00006484"/>
    </source>
</evidence>
<gene>
    <name evidence="3" type="ORF">GCM10019016_071680</name>
</gene>
<evidence type="ECO:0000313" key="4">
    <source>
        <dbReference type="Proteomes" id="UP001501455"/>
    </source>
</evidence>
<keyword evidence="2" id="KW-0560">Oxidoreductase</keyword>
<accession>A0ABP6TZD2</accession>
<dbReference type="InterPro" id="IPR036291">
    <property type="entry name" value="NAD(P)-bd_dom_sf"/>
</dbReference>
<comment type="caution">
    <text evidence="3">The sequence shown here is derived from an EMBL/GenBank/DDBJ whole genome shotgun (WGS) entry which is preliminary data.</text>
</comment>
<dbReference type="Pfam" id="PF13561">
    <property type="entry name" value="adh_short_C2"/>
    <property type="match status" value="1"/>
</dbReference>
<evidence type="ECO:0000256" key="2">
    <source>
        <dbReference type="ARBA" id="ARBA00023002"/>
    </source>
</evidence>
<dbReference type="EMBL" id="BAAAXF010000051">
    <property type="protein sequence ID" value="GAA3500063.1"/>
    <property type="molecule type" value="Genomic_DNA"/>
</dbReference>
<keyword evidence="4" id="KW-1185">Reference proteome</keyword>
<dbReference type="PANTHER" id="PTHR24321:SF8">
    <property type="entry name" value="ESTRADIOL 17-BETA-DEHYDROGENASE 8-RELATED"/>
    <property type="match status" value="1"/>
</dbReference>
<dbReference type="SUPFAM" id="SSF51735">
    <property type="entry name" value="NAD(P)-binding Rossmann-fold domains"/>
    <property type="match status" value="1"/>
</dbReference>
<dbReference type="Proteomes" id="UP001501455">
    <property type="component" value="Unassembled WGS sequence"/>
</dbReference>
<protein>
    <submittedName>
        <fullName evidence="3">SDR family oxidoreductase</fullName>
    </submittedName>
</protein>
<dbReference type="NCBIfam" id="NF005559">
    <property type="entry name" value="PRK07231.1"/>
    <property type="match status" value="1"/>
</dbReference>
<sequence>MDGRVGSAESPGGLLDGRVAMITGASSGIGAAAARLFALEGAAVVLMARRTERLQELVDAIVRGGGRALAAPGDVTDTEDVRRVVAAAEEAFGRLDVAFNNAGWGTVGTKLHETEDAEFDKVMAVNVGGVWNCLRHQIPAMLRAGAGAVVNTASTAGVMATRAGAPYIAAKHAVIGLTKAAAAQYGERGIRVNSLVVGCTRTELIEGAVKEQPHLQEQFAARQILKRMADPHEVAQAALWLAGPHASFITGTAMAVDGGRTAV</sequence>
<reference evidence="4" key="1">
    <citation type="journal article" date="2019" name="Int. J. Syst. Evol. Microbiol.">
        <title>The Global Catalogue of Microorganisms (GCM) 10K type strain sequencing project: providing services to taxonomists for standard genome sequencing and annotation.</title>
        <authorList>
            <consortium name="The Broad Institute Genomics Platform"/>
            <consortium name="The Broad Institute Genome Sequencing Center for Infectious Disease"/>
            <person name="Wu L."/>
            <person name="Ma J."/>
        </authorList>
    </citation>
    <scope>NUCLEOTIDE SEQUENCE [LARGE SCALE GENOMIC DNA]</scope>
    <source>
        <strain evidence="4">JCM 4816</strain>
    </source>
</reference>
<proteinExistence type="inferred from homology"/>
<dbReference type="CDD" id="cd05233">
    <property type="entry name" value="SDR_c"/>
    <property type="match status" value="1"/>
</dbReference>
<comment type="similarity">
    <text evidence="1">Belongs to the short-chain dehydrogenases/reductases (SDR) family.</text>
</comment>
<evidence type="ECO:0000313" key="3">
    <source>
        <dbReference type="EMBL" id="GAA3500063.1"/>
    </source>
</evidence>
<organism evidence="3 4">
    <name type="scientific">Streptomyces prasinosporus</name>
    <dbReference type="NCBI Taxonomy" id="68256"/>
    <lineage>
        <taxon>Bacteria</taxon>
        <taxon>Bacillati</taxon>
        <taxon>Actinomycetota</taxon>
        <taxon>Actinomycetes</taxon>
        <taxon>Kitasatosporales</taxon>
        <taxon>Streptomycetaceae</taxon>
        <taxon>Streptomyces</taxon>
        <taxon>Streptomyces albogriseolus group</taxon>
    </lineage>
</organism>